<dbReference type="EMBL" id="JALP01000246">
    <property type="protein sequence ID" value="THG89329.1"/>
    <property type="molecule type" value="Genomic_DNA"/>
</dbReference>
<sequence length="204" mass="23500">MWDKRLLVAAFLLSLVACNVEVENDNEQKDIVEPPLTEVNESEESNNGGESSEEEVELPAEENGGIESEPGGYFNSELGYQIYVLEDYTFTLEEPRTDQIYHNTQSGYFLRIVDNGKNADFTKMEETLLEHSQGAITAYDIEFNDVEYAYVEHYQSEEGDAYIYHLAKKYEETVVSYTIFLPQGDDMEEIKEDFIKMIETVQFD</sequence>
<evidence type="ECO:0000313" key="4">
    <source>
        <dbReference type="Proteomes" id="UP000002754"/>
    </source>
</evidence>
<feature type="compositionally biased region" description="Acidic residues" evidence="1">
    <location>
        <begin position="51"/>
        <end position="60"/>
    </location>
</feature>
<feature type="region of interest" description="Disordered" evidence="1">
    <location>
        <begin position="28"/>
        <end position="72"/>
    </location>
</feature>
<reference evidence="3 5" key="2">
    <citation type="submission" date="2014-01" db="EMBL/GenBank/DDBJ databases">
        <title>Draft genome sequencing of Bacillus alcalophilus CGMCC 1.3604.</title>
        <authorList>
            <person name="Yang J."/>
            <person name="Diao L."/>
            <person name="Yang S."/>
        </authorList>
    </citation>
    <scope>NUCLEOTIDE SEQUENCE [LARGE SCALE GENOMIC DNA]</scope>
    <source>
        <strain evidence="3 5">CGMCC 1.3604</strain>
    </source>
</reference>
<dbReference type="OrthoDB" id="2735367at2"/>
<gene>
    <name evidence="3" type="ORF">AJ85_18365</name>
    <name evidence="2" type="ORF">BALCAV_0202935</name>
</gene>
<evidence type="ECO:0000313" key="2">
    <source>
        <dbReference type="EMBL" id="KGA98724.1"/>
    </source>
</evidence>
<dbReference type="PROSITE" id="PS51257">
    <property type="entry name" value="PROKAR_LIPOPROTEIN"/>
    <property type="match status" value="1"/>
</dbReference>
<dbReference type="EMBL" id="ALPT02000006">
    <property type="protein sequence ID" value="KGA98724.1"/>
    <property type="molecule type" value="Genomic_DNA"/>
</dbReference>
<proteinExistence type="predicted"/>
<evidence type="ECO:0000256" key="1">
    <source>
        <dbReference type="SAM" id="MobiDB-lite"/>
    </source>
</evidence>
<dbReference type="RefSeq" id="WP_004428647.1">
    <property type="nucleotide sequence ID" value="NZ_ALPT02000006.1"/>
</dbReference>
<keyword evidence="4" id="KW-1185">Reference proteome</keyword>
<dbReference type="Proteomes" id="UP000002754">
    <property type="component" value="Unassembled WGS sequence"/>
</dbReference>
<name>A0A094WLX5_ALKAL</name>
<dbReference type="AlphaFoldDB" id="A0A094WLX5"/>
<dbReference type="Proteomes" id="UP000297014">
    <property type="component" value="Unassembled WGS sequence"/>
</dbReference>
<organism evidence="2 4">
    <name type="scientific">Alkalihalobacillus alcalophilus ATCC 27647 = CGMCC 1.3604</name>
    <dbReference type="NCBI Taxonomy" id="1218173"/>
    <lineage>
        <taxon>Bacteria</taxon>
        <taxon>Bacillati</taxon>
        <taxon>Bacillota</taxon>
        <taxon>Bacilli</taxon>
        <taxon>Bacillales</taxon>
        <taxon>Bacillaceae</taxon>
        <taxon>Alkalihalobacillus</taxon>
    </lineage>
</organism>
<evidence type="ECO:0000313" key="3">
    <source>
        <dbReference type="EMBL" id="THG89329.1"/>
    </source>
</evidence>
<evidence type="ECO:0000313" key="5">
    <source>
        <dbReference type="Proteomes" id="UP000297014"/>
    </source>
</evidence>
<reference evidence="2 4" key="1">
    <citation type="journal article" date="2014" name="Genome Announc.">
        <title>Draft Genome Sequence of Bacillus alcalophilus AV1934, a Classic Alkaliphile Isolated from Human Feces in 1934.</title>
        <authorList>
            <person name="Attie O."/>
            <person name="Jayaprakash A."/>
            <person name="Shah H."/>
            <person name="Paulsen I.T."/>
            <person name="Morino M."/>
            <person name="Takahashi Y."/>
            <person name="Narumi I."/>
            <person name="Sachidanandam R."/>
            <person name="Satoh K."/>
            <person name="Ito M."/>
            <person name="Krulwich T.A."/>
        </authorList>
    </citation>
    <scope>NUCLEOTIDE SEQUENCE [LARGE SCALE GENOMIC DNA]</scope>
    <source>
        <strain evidence="2 4">AV1934</strain>
    </source>
</reference>
<evidence type="ECO:0008006" key="6">
    <source>
        <dbReference type="Google" id="ProtNLM"/>
    </source>
</evidence>
<accession>A0A094WLX5</accession>
<dbReference type="eggNOG" id="ENOG5030D0D">
    <property type="taxonomic scope" value="Bacteria"/>
</dbReference>
<protein>
    <recommendedName>
        <fullName evidence="6">PsbP C-terminal domain-containing protein</fullName>
    </recommendedName>
</protein>
<comment type="caution">
    <text evidence="2">The sequence shown here is derived from an EMBL/GenBank/DDBJ whole genome shotgun (WGS) entry which is preliminary data.</text>
</comment>